<dbReference type="InterPro" id="IPR022412">
    <property type="entry name" value="Quinolinate_PRibosylTrfase_N"/>
</dbReference>
<evidence type="ECO:0000256" key="3">
    <source>
        <dbReference type="ARBA" id="ARBA00009400"/>
    </source>
</evidence>
<accession>A0ABT6B776</accession>
<evidence type="ECO:0000256" key="9">
    <source>
        <dbReference type="PIRNR" id="PIRNR006250"/>
    </source>
</evidence>
<evidence type="ECO:0000259" key="10">
    <source>
        <dbReference type="Pfam" id="PF01729"/>
    </source>
</evidence>
<gene>
    <name evidence="12" type="primary">nadC</name>
    <name evidence="12" type="ORF">P3W24_03030</name>
</gene>
<reference evidence="12 13" key="1">
    <citation type="journal article" date="2024" name="Curr. Microbiol.">
        <title>Luteibacter sahnii sp. nov., A Novel Yellow-Colored Xanthomonadin Pigment Producing Probiotic Bacterium from Healthy Rice Seed Microbiome.</title>
        <authorList>
            <person name="Jaiswal G."/>
            <person name="Rana R."/>
            <person name="Nayak P.K."/>
            <person name="Chouhan R."/>
            <person name="Gandhi S.G."/>
            <person name="Patel H.K."/>
            <person name="Patil P.B."/>
        </authorList>
    </citation>
    <scope>NUCLEOTIDE SEQUENCE [LARGE SCALE GENOMIC DNA]</scope>
    <source>
        <strain evidence="12 13">PPL201</strain>
    </source>
</reference>
<dbReference type="SUPFAM" id="SSF54675">
    <property type="entry name" value="Nicotinate/Quinolinate PRTase N-terminal domain-like"/>
    <property type="match status" value="1"/>
</dbReference>
<keyword evidence="7 9" id="KW-0808">Transferase</keyword>
<dbReference type="EMBL" id="JARJJS010000001">
    <property type="protein sequence ID" value="MDF4023949.1"/>
    <property type="molecule type" value="Genomic_DNA"/>
</dbReference>
<evidence type="ECO:0000256" key="8">
    <source>
        <dbReference type="ARBA" id="ARBA00033102"/>
    </source>
</evidence>
<dbReference type="PANTHER" id="PTHR32179:SF3">
    <property type="entry name" value="NICOTINATE-NUCLEOTIDE PYROPHOSPHORYLASE [CARBOXYLATING]"/>
    <property type="match status" value="1"/>
</dbReference>
<evidence type="ECO:0000256" key="2">
    <source>
        <dbReference type="ARBA" id="ARBA00004893"/>
    </source>
</evidence>
<dbReference type="InterPro" id="IPR004393">
    <property type="entry name" value="NadC"/>
</dbReference>
<evidence type="ECO:0000256" key="4">
    <source>
        <dbReference type="ARBA" id="ARBA00011944"/>
    </source>
</evidence>
<keyword evidence="13" id="KW-1185">Reference proteome</keyword>
<dbReference type="CDD" id="cd01572">
    <property type="entry name" value="QPRTase"/>
    <property type="match status" value="1"/>
</dbReference>
<dbReference type="InterPro" id="IPR027277">
    <property type="entry name" value="NadC/ModD"/>
</dbReference>
<evidence type="ECO:0000259" key="11">
    <source>
        <dbReference type="Pfam" id="PF02749"/>
    </source>
</evidence>
<evidence type="ECO:0000256" key="6">
    <source>
        <dbReference type="ARBA" id="ARBA00022676"/>
    </source>
</evidence>
<dbReference type="InterPro" id="IPR013785">
    <property type="entry name" value="Aldolase_TIM"/>
</dbReference>
<dbReference type="PIRSF" id="PIRSF006250">
    <property type="entry name" value="NadC_ModD"/>
    <property type="match status" value="1"/>
</dbReference>
<dbReference type="EC" id="2.4.2.19" evidence="4"/>
<dbReference type="Gene3D" id="3.20.20.70">
    <property type="entry name" value="Aldolase class I"/>
    <property type="match status" value="1"/>
</dbReference>
<comment type="function">
    <text evidence="1">Involved in the catabolism of quinolinic acid (QA).</text>
</comment>
<evidence type="ECO:0000256" key="7">
    <source>
        <dbReference type="ARBA" id="ARBA00022679"/>
    </source>
</evidence>
<keyword evidence="5" id="KW-0662">Pyridine nucleotide biosynthesis</keyword>
<dbReference type="NCBIfam" id="TIGR00078">
    <property type="entry name" value="nadC"/>
    <property type="match status" value="1"/>
</dbReference>
<keyword evidence="6 9" id="KW-0328">Glycosyltransferase</keyword>
<comment type="caution">
    <text evidence="12">The sequence shown here is derived from an EMBL/GenBank/DDBJ whole genome shotgun (WGS) entry which is preliminary data.</text>
</comment>
<dbReference type="Gene3D" id="3.90.1170.20">
    <property type="entry name" value="Quinolinate phosphoribosyl transferase, N-terminal domain"/>
    <property type="match status" value="1"/>
</dbReference>
<comment type="pathway">
    <text evidence="2">Cofactor biosynthesis; NAD(+) biosynthesis; nicotinate D-ribonucleotide from quinolinate: step 1/1.</text>
</comment>
<organism evidence="12 13">
    <name type="scientific">Luteibacter sahnii</name>
    <dbReference type="NCBI Taxonomy" id="3021977"/>
    <lineage>
        <taxon>Bacteria</taxon>
        <taxon>Pseudomonadati</taxon>
        <taxon>Pseudomonadota</taxon>
        <taxon>Gammaproteobacteria</taxon>
        <taxon>Lysobacterales</taxon>
        <taxon>Rhodanobacteraceae</taxon>
        <taxon>Luteibacter</taxon>
    </lineage>
</organism>
<dbReference type="GO" id="GO:0004514">
    <property type="term" value="F:nicotinate-nucleotide diphosphorylase (carboxylating) activity"/>
    <property type="evidence" value="ECO:0007669"/>
    <property type="project" value="UniProtKB-EC"/>
</dbReference>
<comment type="similarity">
    <text evidence="3 9">Belongs to the NadC/ModD family.</text>
</comment>
<dbReference type="InterPro" id="IPR036068">
    <property type="entry name" value="Nicotinate_pribotase-like_C"/>
</dbReference>
<dbReference type="Proteomes" id="UP001528850">
    <property type="component" value="Unassembled WGS sequence"/>
</dbReference>
<dbReference type="InterPro" id="IPR037128">
    <property type="entry name" value="Quinolinate_PRibosylTase_N_sf"/>
</dbReference>
<dbReference type="InterPro" id="IPR002638">
    <property type="entry name" value="Quinolinate_PRibosylTrfase_C"/>
</dbReference>
<evidence type="ECO:0000313" key="13">
    <source>
        <dbReference type="Proteomes" id="UP001528850"/>
    </source>
</evidence>
<feature type="domain" description="Quinolinate phosphoribosyl transferase N-terminal" evidence="11">
    <location>
        <begin position="35"/>
        <end position="119"/>
    </location>
</feature>
<dbReference type="Pfam" id="PF02749">
    <property type="entry name" value="QRPTase_N"/>
    <property type="match status" value="1"/>
</dbReference>
<name>A0ABT6B776_9GAMM</name>
<dbReference type="Pfam" id="PF01729">
    <property type="entry name" value="QRPTase_C"/>
    <property type="match status" value="1"/>
</dbReference>
<evidence type="ECO:0000256" key="5">
    <source>
        <dbReference type="ARBA" id="ARBA00022642"/>
    </source>
</evidence>
<sequence>MTDADPRDLAAALPPAEAILADVRRALDEDIGPGDATADMLDASARATATLTCREDAVLSGTPWFDACFRALDPDVDIRWHARDGERIAAGSIVCDLHGKARALVTAERSALNFLQLLSGTATVTARYVDAIAGTGAGLLDTRKTIPGLRLAQKYAVRCGGGVNHRIGLFDAMMLKENHIIAAGGIPGAVAAARSMHPALPLIVEVETLDELHQAIDAGADRALIDNFTLPMMREAVTLSAGRLPLEVSGNVEIDTIRAIAETGVNFISSGALTKHVRAIDLSLRLDL</sequence>
<protein>
    <recommendedName>
        <fullName evidence="4">nicotinate-nucleotide diphosphorylase (carboxylating)</fullName>
        <ecNumber evidence="4">2.4.2.19</ecNumber>
    </recommendedName>
    <alternativeName>
        <fullName evidence="8">Quinolinate phosphoribosyltransferase [decarboxylating]</fullName>
    </alternativeName>
</protein>
<feature type="domain" description="Quinolinate phosphoribosyl transferase C-terminal" evidence="10">
    <location>
        <begin position="122"/>
        <end position="285"/>
    </location>
</feature>
<evidence type="ECO:0000313" key="12">
    <source>
        <dbReference type="EMBL" id="MDF4023949.1"/>
    </source>
</evidence>
<evidence type="ECO:0000256" key="1">
    <source>
        <dbReference type="ARBA" id="ARBA00003237"/>
    </source>
</evidence>
<dbReference type="SUPFAM" id="SSF51690">
    <property type="entry name" value="Nicotinate/Quinolinate PRTase C-terminal domain-like"/>
    <property type="match status" value="1"/>
</dbReference>
<dbReference type="PANTHER" id="PTHR32179">
    <property type="entry name" value="NICOTINATE-NUCLEOTIDE PYROPHOSPHORYLASE [CARBOXYLATING]"/>
    <property type="match status" value="1"/>
</dbReference>
<proteinExistence type="inferred from homology"/>